<dbReference type="Gene3D" id="3.60.15.10">
    <property type="entry name" value="Ribonuclease Z/Hydroxyacylglutathione hydrolase-like"/>
    <property type="match status" value="1"/>
</dbReference>
<evidence type="ECO:0000313" key="2">
    <source>
        <dbReference type="Proteomes" id="UP000051927"/>
    </source>
</evidence>
<name>A0ABR5Q064_9ACTN</name>
<reference evidence="1 2" key="1">
    <citation type="journal article" date="2015" name="Genome Announc.">
        <title>Expanding the biotechnology potential of lactobacilli through comparative genomics of 213 strains and associated genera.</title>
        <authorList>
            <person name="Sun Z."/>
            <person name="Harris H.M."/>
            <person name="McCann A."/>
            <person name="Guo C."/>
            <person name="Argimon S."/>
            <person name="Zhang W."/>
            <person name="Yang X."/>
            <person name="Jeffery I.B."/>
            <person name="Cooney J.C."/>
            <person name="Kagawa T.F."/>
            <person name="Liu W."/>
            <person name="Song Y."/>
            <person name="Salvetti E."/>
            <person name="Wrobel A."/>
            <person name="Rasinkangas P."/>
            <person name="Parkhill J."/>
            <person name="Rea M.C."/>
            <person name="O'Sullivan O."/>
            <person name="Ritari J."/>
            <person name="Douillard F.P."/>
            <person name="Paul Ross R."/>
            <person name="Yang R."/>
            <person name="Briner A.E."/>
            <person name="Felis G.E."/>
            <person name="de Vos W.M."/>
            <person name="Barrangou R."/>
            <person name="Klaenhammer T.R."/>
            <person name="Caufield P.W."/>
            <person name="Cui Y."/>
            <person name="Zhang H."/>
            <person name="O'Toole P.W."/>
        </authorList>
    </citation>
    <scope>NUCLEOTIDE SEQUENCE [LARGE SCALE GENOMIC DNA]</scope>
    <source>
        <strain evidence="1 2">DSM 7090</strain>
    </source>
</reference>
<dbReference type="PANTHER" id="PTHR43717:SF1">
    <property type="entry name" value="ANAEROBIC NITRIC OXIDE REDUCTASE FLAVORUBREDOXIN"/>
    <property type="match status" value="1"/>
</dbReference>
<evidence type="ECO:0000313" key="1">
    <source>
        <dbReference type="EMBL" id="KRO02343.1"/>
    </source>
</evidence>
<sequence>MVTYSDYDEILFSNDAFGQHYAPSTRFEDESDYCEVMKQTRKYYANIVLPYGRQADSAVTAVKSIGLENINIIAPVHRPQRDSHFQRYVSLLGF</sequence>
<protein>
    <submittedName>
        <fullName evidence="1">Anaerobic nitric oxide reductase flavorubredoxin</fullName>
    </submittedName>
</protein>
<keyword evidence="2" id="KW-1185">Reference proteome</keyword>
<dbReference type="InterPro" id="IPR036866">
    <property type="entry name" value="RibonucZ/Hydroxyglut_hydro"/>
</dbReference>
<proteinExistence type="predicted"/>
<dbReference type="PANTHER" id="PTHR43717">
    <property type="entry name" value="ANAEROBIC NITRIC OXIDE REDUCTASE FLAVORUBREDOXIN"/>
    <property type="match status" value="1"/>
</dbReference>
<dbReference type="Proteomes" id="UP000051927">
    <property type="component" value="Unassembled WGS sequence"/>
</dbReference>
<organism evidence="1 2">
    <name type="scientific">Lancefieldella rimae</name>
    <dbReference type="NCBI Taxonomy" id="1383"/>
    <lineage>
        <taxon>Bacteria</taxon>
        <taxon>Bacillati</taxon>
        <taxon>Actinomycetota</taxon>
        <taxon>Coriobacteriia</taxon>
        <taxon>Coriobacteriales</taxon>
        <taxon>Atopobiaceae</taxon>
        <taxon>Lancefieldella</taxon>
    </lineage>
</organism>
<dbReference type="EMBL" id="JQCP01000002">
    <property type="protein sequence ID" value="KRO02343.1"/>
    <property type="molecule type" value="Genomic_DNA"/>
</dbReference>
<comment type="caution">
    <text evidence="1">The sequence shown here is derived from an EMBL/GenBank/DDBJ whole genome shotgun (WGS) entry which is preliminary data.</text>
</comment>
<accession>A0ABR5Q064</accession>
<dbReference type="SUPFAM" id="SSF56281">
    <property type="entry name" value="Metallo-hydrolase/oxidoreductase"/>
    <property type="match status" value="1"/>
</dbReference>
<gene>
    <name evidence="1" type="ORF">IV60_GL000775</name>
</gene>